<dbReference type="InterPro" id="IPR038946">
    <property type="entry name" value="FBXO47"/>
</dbReference>
<accession>A0A8R1DUW4</accession>
<dbReference type="EnsemblMetazoa" id="CJA12879.1">
    <property type="protein sequence ID" value="CJA12879.1"/>
    <property type="gene ID" value="WBGene00132083"/>
</dbReference>
<protein>
    <recommendedName>
        <fullName evidence="2">FBXO47 ARM repeats region domain-containing protein</fullName>
    </recommendedName>
</protein>
<reference evidence="3" key="2">
    <citation type="submission" date="2022-06" db="UniProtKB">
        <authorList>
            <consortium name="EnsemblMetazoa"/>
        </authorList>
    </citation>
    <scope>IDENTIFICATION</scope>
    <source>
        <strain evidence="3">DF5081</strain>
    </source>
</reference>
<feature type="domain" description="FBXO47 ARM repeats region" evidence="2">
    <location>
        <begin position="258"/>
        <end position="499"/>
    </location>
</feature>
<name>A0A8R1DUW4_CAEJA</name>
<dbReference type="InterPro" id="IPR056622">
    <property type="entry name" value="ARM_FBXO47"/>
</dbReference>
<dbReference type="Proteomes" id="UP000005237">
    <property type="component" value="Unassembled WGS sequence"/>
</dbReference>
<keyword evidence="4" id="KW-1185">Reference proteome</keyword>
<feature type="region of interest" description="Disordered" evidence="1">
    <location>
        <begin position="1"/>
        <end position="62"/>
    </location>
</feature>
<reference evidence="4" key="1">
    <citation type="submission" date="2010-08" db="EMBL/GenBank/DDBJ databases">
        <authorList>
            <consortium name="Caenorhabditis japonica Sequencing Consortium"/>
            <person name="Wilson R.K."/>
        </authorList>
    </citation>
    <scope>NUCLEOTIDE SEQUENCE [LARGE SCALE GENOMIC DNA]</scope>
    <source>
        <strain evidence="4">DF5081</strain>
    </source>
</reference>
<evidence type="ECO:0000259" key="2">
    <source>
        <dbReference type="Pfam" id="PF24467"/>
    </source>
</evidence>
<evidence type="ECO:0000313" key="4">
    <source>
        <dbReference type="Proteomes" id="UP000005237"/>
    </source>
</evidence>
<organism evidence="3 4">
    <name type="scientific">Caenorhabditis japonica</name>
    <dbReference type="NCBI Taxonomy" id="281687"/>
    <lineage>
        <taxon>Eukaryota</taxon>
        <taxon>Metazoa</taxon>
        <taxon>Ecdysozoa</taxon>
        <taxon>Nematoda</taxon>
        <taxon>Chromadorea</taxon>
        <taxon>Rhabditida</taxon>
        <taxon>Rhabditina</taxon>
        <taxon>Rhabditomorpha</taxon>
        <taxon>Rhabditoidea</taxon>
        <taxon>Rhabditidae</taxon>
        <taxon>Peloderinae</taxon>
        <taxon>Caenorhabditis</taxon>
    </lineage>
</organism>
<dbReference type="AlphaFoldDB" id="A0A8R1DUW4"/>
<sequence length="500" mass="57611">METPSRRIYNLRSAHRTATPPLPLRKRVSGFSNDGKAQKRKRTQQSIGPAFTSPDPVNPPRNAQIEEQRVFPSLTKRLSDLQEKPYGRFGRLPTDVIFQIMHRTPYHLLGSMAMTSNAWMEVVYAYVGSGSFRVRCLSDITNVANHVMESNRLSRDPFYSMGKLVRRMTFKHDWHARLALLQSFLEMFIEVGVSEFGLGRLIRAFAECSDEDIVTDQIDDLVTMVLSVVPTLRIDLDNVIKRADEDRQLGGLENLNILQTEFETRTRTIALFLSNGSGDPSFGLNKFFLSSLMKVFKIRHDSLPTSLFYLLFAPTTIYQNSEVVNWHRLSQISVSSLDDAQELKPLSKALYALLLCRNLKNALPWTRNTIFNLMEEVTTYPSPWSMNTFVSLQVLEPELVPIGVIARMHRNHEDEAGDMICTMKMLLFRWEMDVIGVMERVMETIKTGLKTGQRRSLFDRCWEWHQKNIDDLRRRVGRFSDIRAEIESQIEVMPVLVKLL</sequence>
<proteinExistence type="predicted"/>
<evidence type="ECO:0000313" key="3">
    <source>
        <dbReference type="EnsemblMetazoa" id="CJA12879.1"/>
    </source>
</evidence>
<evidence type="ECO:0000256" key="1">
    <source>
        <dbReference type="SAM" id="MobiDB-lite"/>
    </source>
</evidence>
<dbReference type="PANTHER" id="PTHR34098:SF1">
    <property type="entry name" value="F-BOX ONLY PROTEIN 47"/>
    <property type="match status" value="1"/>
</dbReference>
<dbReference type="Pfam" id="PF24467">
    <property type="entry name" value="ARM_FBXO47"/>
    <property type="match status" value="1"/>
</dbReference>
<dbReference type="PANTHER" id="PTHR34098">
    <property type="entry name" value="F-BOX ONLY PROTEIN 47"/>
    <property type="match status" value="1"/>
</dbReference>